<sequence length="74" mass="7625">MDNREAACAQLQAQTGAVFIPPYNHPGIISGQGTLALELLEQVPDLDAVVVPVSGGGMISGVAVAVRGLQPRMK</sequence>
<comment type="cofactor">
    <cofactor evidence="1">
        <name>pyridoxal 5'-phosphate</name>
        <dbReference type="ChEBI" id="CHEBI:597326"/>
    </cofactor>
</comment>
<dbReference type="GO" id="GO:0030170">
    <property type="term" value="F:pyridoxal phosphate binding"/>
    <property type="evidence" value="ECO:0007669"/>
    <property type="project" value="TreeGrafter"/>
</dbReference>
<evidence type="ECO:0000259" key="4">
    <source>
        <dbReference type="Pfam" id="PF00291"/>
    </source>
</evidence>
<feature type="non-terminal residue" evidence="5">
    <location>
        <position position="1"/>
    </location>
</feature>
<evidence type="ECO:0000313" key="5">
    <source>
        <dbReference type="EMBL" id="GFH31730.1"/>
    </source>
</evidence>
<feature type="domain" description="Tryptophan synthase beta chain-like PALP" evidence="4">
    <location>
        <begin position="2"/>
        <end position="72"/>
    </location>
</feature>
<protein>
    <submittedName>
        <fullName evidence="5">PALP domain-containing protein</fullName>
    </submittedName>
</protein>
<dbReference type="Proteomes" id="UP000485058">
    <property type="component" value="Unassembled WGS sequence"/>
</dbReference>
<dbReference type="EMBL" id="BLLF01005884">
    <property type="protein sequence ID" value="GFH31730.1"/>
    <property type="molecule type" value="Genomic_DNA"/>
</dbReference>
<feature type="non-terminal residue" evidence="5">
    <location>
        <position position="74"/>
    </location>
</feature>
<dbReference type="SUPFAM" id="SSF53686">
    <property type="entry name" value="Tryptophan synthase beta subunit-like PLP-dependent enzymes"/>
    <property type="match status" value="1"/>
</dbReference>
<dbReference type="Pfam" id="PF00291">
    <property type="entry name" value="PALP"/>
    <property type="match status" value="1"/>
</dbReference>
<evidence type="ECO:0000313" key="6">
    <source>
        <dbReference type="Proteomes" id="UP000485058"/>
    </source>
</evidence>
<reference evidence="5 6" key="1">
    <citation type="submission" date="2020-02" db="EMBL/GenBank/DDBJ databases">
        <title>Draft genome sequence of Haematococcus lacustris strain NIES-144.</title>
        <authorList>
            <person name="Morimoto D."/>
            <person name="Nakagawa S."/>
            <person name="Yoshida T."/>
            <person name="Sawayama S."/>
        </authorList>
    </citation>
    <scope>NUCLEOTIDE SEQUENCE [LARGE SCALE GENOMIC DNA]</scope>
    <source>
        <strain evidence="5 6">NIES-144</strain>
    </source>
</reference>
<dbReference type="PANTHER" id="PTHR43050">
    <property type="entry name" value="SERINE / THREONINE RACEMASE FAMILY MEMBER"/>
    <property type="match status" value="1"/>
</dbReference>
<comment type="caution">
    <text evidence="5">The sequence shown here is derived from an EMBL/GenBank/DDBJ whole genome shotgun (WGS) entry which is preliminary data.</text>
</comment>
<dbReference type="GO" id="GO:0070179">
    <property type="term" value="P:D-serine biosynthetic process"/>
    <property type="evidence" value="ECO:0007669"/>
    <property type="project" value="TreeGrafter"/>
</dbReference>
<keyword evidence="6" id="KW-1185">Reference proteome</keyword>
<organism evidence="5 6">
    <name type="scientific">Haematococcus lacustris</name>
    <name type="common">Green alga</name>
    <name type="synonym">Haematococcus pluvialis</name>
    <dbReference type="NCBI Taxonomy" id="44745"/>
    <lineage>
        <taxon>Eukaryota</taxon>
        <taxon>Viridiplantae</taxon>
        <taxon>Chlorophyta</taxon>
        <taxon>core chlorophytes</taxon>
        <taxon>Chlorophyceae</taxon>
        <taxon>CS clade</taxon>
        <taxon>Chlamydomonadales</taxon>
        <taxon>Haematococcaceae</taxon>
        <taxon>Haematococcus</taxon>
    </lineage>
</organism>
<comment type="similarity">
    <text evidence="2">Belongs to the serine/threonine dehydratase family.</text>
</comment>
<dbReference type="AlphaFoldDB" id="A0A6A0AFQ0"/>
<dbReference type="Gene3D" id="3.40.50.1100">
    <property type="match status" value="2"/>
</dbReference>
<keyword evidence="3" id="KW-0663">Pyridoxal phosphate</keyword>
<name>A0A6A0AFQ0_HAELA</name>
<evidence type="ECO:0000256" key="3">
    <source>
        <dbReference type="ARBA" id="ARBA00022898"/>
    </source>
</evidence>
<dbReference type="InterPro" id="IPR001926">
    <property type="entry name" value="TrpB-like_PALP"/>
</dbReference>
<accession>A0A6A0AFQ0</accession>
<proteinExistence type="inferred from homology"/>
<dbReference type="PANTHER" id="PTHR43050:SF1">
    <property type="entry name" value="SERINE RACEMASE"/>
    <property type="match status" value="1"/>
</dbReference>
<dbReference type="InterPro" id="IPR036052">
    <property type="entry name" value="TrpB-like_PALP_sf"/>
</dbReference>
<dbReference type="GO" id="GO:0003941">
    <property type="term" value="F:L-serine ammonia-lyase activity"/>
    <property type="evidence" value="ECO:0007669"/>
    <property type="project" value="TreeGrafter"/>
</dbReference>
<evidence type="ECO:0000256" key="2">
    <source>
        <dbReference type="ARBA" id="ARBA00010869"/>
    </source>
</evidence>
<gene>
    <name evidence="5" type="ORF">HaLaN_30829</name>
</gene>
<dbReference type="GO" id="GO:0018114">
    <property type="term" value="F:threonine racemase activity"/>
    <property type="evidence" value="ECO:0007669"/>
    <property type="project" value="TreeGrafter"/>
</dbReference>
<dbReference type="GO" id="GO:0005524">
    <property type="term" value="F:ATP binding"/>
    <property type="evidence" value="ECO:0007669"/>
    <property type="project" value="TreeGrafter"/>
</dbReference>
<dbReference type="GO" id="GO:0000287">
    <property type="term" value="F:magnesium ion binding"/>
    <property type="evidence" value="ECO:0007669"/>
    <property type="project" value="TreeGrafter"/>
</dbReference>
<evidence type="ECO:0000256" key="1">
    <source>
        <dbReference type="ARBA" id="ARBA00001933"/>
    </source>
</evidence>
<dbReference type="GO" id="GO:0030378">
    <property type="term" value="F:serine racemase activity"/>
    <property type="evidence" value="ECO:0007669"/>
    <property type="project" value="TreeGrafter"/>
</dbReference>